<protein>
    <recommendedName>
        <fullName evidence="4">imidazole glycerol-phosphate synthase</fullName>
        <ecNumber evidence="4">4.3.2.10</ecNumber>
    </recommendedName>
    <alternativeName>
        <fullName evidence="9">IGP synthase cyclase subunit</fullName>
    </alternativeName>
</protein>
<reference evidence="12 13" key="1">
    <citation type="submission" date="2017-09" db="EMBL/GenBank/DDBJ databases">
        <title>Whole genomes of Flavobacteriaceae.</title>
        <authorList>
            <person name="Stine C."/>
            <person name="Li C."/>
            <person name="Tadesse D."/>
        </authorList>
    </citation>
    <scope>NUCLEOTIDE SEQUENCE [LARGE SCALE GENOMIC DNA]</scope>
    <source>
        <strain evidence="12 13">ATCC 35036</strain>
    </source>
</reference>
<name>A0A2H3KW47_9FLAO</name>
<dbReference type="PANTHER" id="PTHR21235:SF2">
    <property type="entry name" value="IMIDAZOLE GLYCEROL PHOSPHATE SYNTHASE HISHF"/>
    <property type="match status" value="1"/>
</dbReference>
<proteinExistence type="inferred from homology"/>
<dbReference type="Pfam" id="PF00977">
    <property type="entry name" value="His_biosynth"/>
    <property type="match status" value="1"/>
</dbReference>
<dbReference type="Gene3D" id="3.20.20.70">
    <property type="entry name" value="Aldolase class I"/>
    <property type="match status" value="1"/>
</dbReference>
<dbReference type="NCBIfam" id="NF038364">
    <property type="entry name" value="AglZ_HisF2_fam"/>
    <property type="match status" value="1"/>
</dbReference>
<comment type="similarity">
    <text evidence="2 11">Belongs to the HisA/HisF family.</text>
</comment>
<dbReference type="UniPathway" id="UPA00031">
    <property type="reaction ID" value="UER00010"/>
</dbReference>
<dbReference type="GO" id="GO:0000105">
    <property type="term" value="P:L-histidine biosynthetic process"/>
    <property type="evidence" value="ECO:0007669"/>
    <property type="project" value="UniProtKB-UniPathway"/>
</dbReference>
<dbReference type="InterPro" id="IPR013785">
    <property type="entry name" value="Aldolase_TIM"/>
</dbReference>
<dbReference type="RefSeq" id="WP_014083605.1">
    <property type="nucleotide sequence ID" value="NZ_CBCSFI010000025.1"/>
</dbReference>
<comment type="catalytic activity">
    <reaction evidence="10">
        <text>5-[(5-phospho-1-deoxy-D-ribulos-1-ylimino)methylamino]-1-(5-phospho-beta-D-ribosyl)imidazole-4-carboxamide + L-glutamine = D-erythro-1-(imidazol-4-yl)glycerol 3-phosphate + 5-amino-1-(5-phospho-beta-D-ribosyl)imidazole-4-carboxamide + L-glutamate + H(+)</text>
        <dbReference type="Rhea" id="RHEA:24793"/>
        <dbReference type="ChEBI" id="CHEBI:15378"/>
        <dbReference type="ChEBI" id="CHEBI:29985"/>
        <dbReference type="ChEBI" id="CHEBI:58278"/>
        <dbReference type="ChEBI" id="CHEBI:58359"/>
        <dbReference type="ChEBI" id="CHEBI:58475"/>
        <dbReference type="ChEBI" id="CHEBI:58525"/>
        <dbReference type="EC" id="4.3.2.10"/>
    </reaction>
</comment>
<dbReference type="InterPro" id="IPR004651">
    <property type="entry name" value="HisF"/>
</dbReference>
<organism evidence="12 13">
    <name type="scientific">Flavobacterium branchiophilum</name>
    <dbReference type="NCBI Taxonomy" id="55197"/>
    <lineage>
        <taxon>Bacteria</taxon>
        <taxon>Pseudomonadati</taxon>
        <taxon>Bacteroidota</taxon>
        <taxon>Flavobacteriia</taxon>
        <taxon>Flavobacteriales</taxon>
        <taxon>Flavobacteriaceae</taxon>
        <taxon>Flavobacterium</taxon>
    </lineage>
</organism>
<dbReference type="InterPro" id="IPR006062">
    <property type="entry name" value="His_biosynth"/>
</dbReference>
<dbReference type="Proteomes" id="UP000220828">
    <property type="component" value="Unassembled WGS sequence"/>
</dbReference>
<evidence type="ECO:0000256" key="10">
    <source>
        <dbReference type="ARBA" id="ARBA00047838"/>
    </source>
</evidence>
<comment type="pathway">
    <text evidence="1">Amino-acid biosynthesis; L-histidine biosynthesis; L-histidine from 5-phospho-alpha-D-ribose 1-diphosphate: step 5/9.</text>
</comment>
<dbReference type="InterPro" id="IPR050064">
    <property type="entry name" value="IGPS_HisA/HisF"/>
</dbReference>
<evidence type="ECO:0000256" key="7">
    <source>
        <dbReference type="ARBA" id="ARBA00023239"/>
    </source>
</evidence>
<evidence type="ECO:0000256" key="11">
    <source>
        <dbReference type="RuleBase" id="RU003657"/>
    </source>
</evidence>
<dbReference type="OMA" id="IPCLLVH"/>
<dbReference type="GO" id="GO:0016829">
    <property type="term" value="F:lyase activity"/>
    <property type="evidence" value="ECO:0007669"/>
    <property type="project" value="UniProtKB-KW"/>
</dbReference>
<evidence type="ECO:0000256" key="9">
    <source>
        <dbReference type="ARBA" id="ARBA00030264"/>
    </source>
</evidence>
<evidence type="ECO:0000256" key="6">
    <source>
        <dbReference type="ARBA" id="ARBA00023102"/>
    </source>
</evidence>
<dbReference type="PANTHER" id="PTHR21235">
    <property type="entry name" value="IMIDAZOLE GLYCEROL PHOSPHATE SYNTHASE SUBUNIT HISF/H IGP SYNTHASE SUBUNIT HISF/H"/>
    <property type="match status" value="1"/>
</dbReference>
<evidence type="ECO:0000256" key="4">
    <source>
        <dbReference type="ARBA" id="ARBA00012809"/>
    </source>
</evidence>
<dbReference type="SUPFAM" id="SSF51366">
    <property type="entry name" value="Ribulose-phoshate binding barrel"/>
    <property type="match status" value="1"/>
</dbReference>
<comment type="caution">
    <text evidence="12">The sequence shown here is derived from an EMBL/GenBank/DDBJ whole genome shotgun (WGS) entry which is preliminary data.</text>
</comment>
<keyword evidence="5 11" id="KW-0028">Amino-acid biosynthesis</keyword>
<dbReference type="EMBL" id="PCMW01000068">
    <property type="protein sequence ID" value="PDS23148.1"/>
    <property type="molecule type" value="Genomic_DNA"/>
</dbReference>
<evidence type="ECO:0000256" key="5">
    <source>
        <dbReference type="ARBA" id="ARBA00022605"/>
    </source>
</evidence>
<dbReference type="CDD" id="cd04731">
    <property type="entry name" value="HisF"/>
    <property type="match status" value="1"/>
</dbReference>
<evidence type="ECO:0000256" key="2">
    <source>
        <dbReference type="ARBA" id="ARBA00009667"/>
    </source>
</evidence>
<dbReference type="InterPro" id="IPR011060">
    <property type="entry name" value="RibuloseP-bd_barrel"/>
</dbReference>
<dbReference type="EC" id="4.3.2.10" evidence="4"/>
<keyword evidence="6 11" id="KW-0368">Histidine biosynthesis</keyword>
<evidence type="ECO:0000256" key="1">
    <source>
        <dbReference type="ARBA" id="ARBA00005091"/>
    </source>
</evidence>
<dbReference type="GO" id="GO:0000107">
    <property type="term" value="F:imidazoleglycerol-phosphate synthase activity"/>
    <property type="evidence" value="ECO:0007669"/>
    <property type="project" value="InterPro"/>
</dbReference>
<evidence type="ECO:0000256" key="3">
    <source>
        <dbReference type="ARBA" id="ARBA00011152"/>
    </source>
</evidence>
<comment type="subunit">
    <text evidence="3">Heterodimer of HisH and HisF.</text>
</comment>
<comment type="function">
    <text evidence="8">IGPS catalyzes the conversion of PRFAR and glutamine to IGP, AICAR and glutamate. The HisF subunit catalyzes the cyclization activity that produces IGP and AICAR from PRFAR using the ammonia provided by the HisH subunit.</text>
</comment>
<dbReference type="AlphaFoldDB" id="A0A2H3KW47"/>
<sequence length="253" mass="28245">MYKPRVIPVLLLKDYGLVKSINFKKHRYIGDPINAVKIFNDLKADELVFLDINATKDNKIIDLDFVKKVGEEANMPFSVGGGIKTLDNIESILKIGVEKCIIGTFAIENPNFIKEASDRFGSSTIGVCIDVKKDFFGREYVYYRNGSKKANLAIEDFAKLMQEKGAGELIIQSIDNDGTKRGYNLELIDKISKLVSIPIVALGGAKNIDSMQELHKKTVVNGFAAGSMFVYHGNRDGILINYPDKEELKKLFL</sequence>
<gene>
    <name evidence="12" type="ORF">B0A77_11575</name>
</gene>
<accession>A0A2H3KW47</accession>
<dbReference type="OrthoDB" id="9781903at2"/>
<evidence type="ECO:0000313" key="12">
    <source>
        <dbReference type="EMBL" id="PDS23148.1"/>
    </source>
</evidence>
<evidence type="ECO:0000313" key="13">
    <source>
        <dbReference type="Proteomes" id="UP000220828"/>
    </source>
</evidence>
<keyword evidence="7" id="KW-0456">Lyase</keyword>
<evidence type="ECO:0000256" key="8">
    <source>
        <dbReference type="ARBA" id="ARBA00025475"/>
    </source>
</evidence>